<evidence type="ECO:0000313" key="2">
    <source>
        <dbReference type="Proteomes" id="UP000215914"/>
    </source>
</evidence>
<name>A0A9K3GTM0_HELAN</name>
<dbReference type="AlphaFoldDB" id="A0A9K3GTM0"/>
<reference evidence="1" key="1">
    <citation type="journal article" date="2017" name="Nature">
        <title>The sunflower genome provides insights into oil metabolism, flowering and Asterid evolution.</title>
        <authorList>
            <person name="Badouin H."/>
            <person name="Gouzy J."/>
            <person name="Grassa C.J."/>
            <person name="Murat F."/>
            <person name="Staton S.E."/>
            <person name="Cottret L."/>
            <person name="Lelandais-Briere C."/>
            <person name="Owens G.L."/>
            <person name="Carrere S."/>
            <person name="Mayjonade B."/>
            <person name="Legrand L."/>
            <person name="Gill N."/>
            <person name="Kane N.C."/>
            <person name="Bowers J.E."/>
            <person name="Hubner S."/>
            <person name="Bellec A."/>
            <person name="Berard A."/>
            <person name="Berges H."/>
            <person name="Blanchet N."/>
            <person name="Boniface M.C."/>
            <person name="Brunel D."/>
            <person name="Catrice O."/>
            <person name="Chaidir N."/>
            <person name="Claudel C."/>
            <person name="Donnadieu C."/>
            <person name="Faraut T."/>
            <person name="Fievet G."/>
            <person name="Helmstetter N."/>
            <person name="King M."/>
            <person name="Knapp S.J."/>
            <person name="Lai Z."/>
            <person name="Le Paslier M.C."/>
            <person name="Lippi Y."/>
            <person name="Lorenzon L."/>
            <person name="Mandel J.R."/>
            <person name="Marage G."/>
            <person name="Marchand G."/>
            <person name="Marquand E."/>
            <person name="Bret-Mestries E."/>
            <person name="Morien E."/>
            <person name="Nambeesan S."/>
            <person name="Nguyen T."/>
            <person name="Pegot-Espagnet P."/>
            <person name="Pouilly N."/>
            <person name="Raftis F."/>
            <person name="Sallet E."/>
            <person name="Schiex T."/>
            <person name="Thomas J."/>
            <person name="Vandecasteele C."/>
            <person name="Vares D."/>
            <person name="Vear F."/>
            <person name="Vautrin S."/>
            <person name="Crespi M."/>
            <person name="Mangin B."/>
            <person name="Burke J.M."/>
            <person name="Salse J."/>
            <person name="Munos S."/>
            <person name="Vincourt P."/>
            <person name="Rieseberg L.H."/>
            <person name="Langlade N.B."/>
        </authorList>
    </citation>
    <scope>NUCLEOTIDE SEQUENCE</scope>
    <source>
        <tissue evidence="1">Leaves</tissue>
    </source>
</reference>
<dbReference type="Gramene" id="mRNA:HanXRQr2_Chr17g0790481">
    <property type="protein sequence ID" value="mRNA:HanXRQr2_Chr17g0790481"/>
    <property type="gene ID" value="HanXRQr2_Chr17g0790481"/>
</dbReference>
<evidence type="ECO:0000313" key="1">
    <source>
        <dbReference type="EMBL" id="KAF5754378.1"/>
    </source>
</evidence>
<organism evidence="1 2">
    <name type="scientific">Helianthus annuus</name>
    <name type="common">Common sunflower</name>
    <dbReference type="NCBI Taxonomy" id="4232"/>
    <lineage>
        <taxon>Eukaryota</taxon>
        <taxon>Viridiplantae</taxon>
        <taxon>Streptophyta</taxon>
        <taxon>Embryophyta</taxon>
        <taxon>Tracheophyta</taxon>
        <taxon>Spermatophyta</taxon>
        <taxon>Magnoliopsida</taxon>
        <taxon>eudicotyledons</taxon>
        <taxon>Gunneridae</taxon>
        <taxon>Pentapetalae</taxon>
        <taxon>asterids</taxon>
        <taxon>campanulids</taxon>
        <taxon>Asterales</taxon>
        <taxon>Asteraceae</taxon>
        <taxon>Asteroideae</taxon>
        <taxon>Heliantheae alliance</taxon>
        <taxon>Heliantheae</taxon>
        <taxon>Helianthus</taxon>
    </lineage>
</organism>
<accession>A0A9K3GTM0</accession>
<reference evidence="1" key="2">
    <citation type="submission" date="2020-06" db="EMBL/GenBank/DDBJ databases">
        <title>Helianthus annuus Genome sequencing and assembly Release 2.</title>
        <authorList>
            <person name="Gouzy J."/>
            <person name="Langlade N."/>
            <person name="Munos S."/>
        </authorList>
    </citation>
    <scope>NUCLEOTIDE SEQUENCE</scope>
    <source>
        <tissue evidence="1">Leaves</tissue>
    </source>
</reference>
<dbReference type="EMBL" id="MNCJ02000332">
    <property type="protein sequence ID" value="KAF5754378.1"/>
    <property type="molecule type" value="Genomic_DNA"/>
</dbReference>
<comment type="caution">
    <text evidence="1">The sequence shown here is derived from an EMBL/GenBank/DDBJ whole genome shotgun (WGS) entry which is preliminary data.</text>
</comment>
<dbReference type="Proteomes" id="UP000215914">
    <property type="component" value="Unassembled WGS sequence"/>
</dbReference>
<sequence>MDIRSFNKKWQTSQKLNSRLLISPEKIICRGRHMLSDISSQWVFWKR</sequence>
<keyword evidence="2" id="KW-1185">Reference proteome</keyword>
<protein>
    <submittedName>
        <fullName evidence="1">Uncharacterized protein</fullName>
    </submittedName>
</protein>
<proteinExistence type="predicted"/>
<gene>
    <name evidence="1" type="ORF">HanXRQr2_Chr17g0790481</name>
</gene>